<proteinExistence type="predicted"/>
<organism evidence="2">
    <name type="scientific">Sesamum latifolium</name>
    <dbReference type="NCBI Taxonomy" id="2727402"/>
    <lineage>
        <taxon>Eukaryota</taxon>
        <taxon>Viridiplantae</taxon>
        <taxon>Streptophyta</taxon>
        <taxon>Embryophyta</taxon>
        <taxon>Tracheophyta</taxon>
        <taxon>Spermatophyta</taxon>
        <taxon>Magnoliopsida</taxon>
        <taxon>eudicotyledons</taxon>
        <taxon>Gunneridae</taxon>
        <taxon>Pentapetalae</taxon>
        <taxon>asterids</taxon>
        <taxon>lamiids</taxon>
        <taxon>Lamiales</taxon>
        <taxon>Pedaliaceae</taxon>
        <taxon>Sesamum</taxon>
    </lineage>
</organism>
<protein>
    <submittedName>
        <fullName evidence="2">Uncharacterized protein</fullName>
    </submittedName>
</protein>
<accession>A0AAW2U3I3</accession>
<evidence type="ECO:0000313" key="2">
    <source>
        <dbReference type="EMBL" id="KAL0411383.1"/>
    </source>
</evidence>
<feature type="region of interest" description="Disordered" evidence="1">
    <location>
        <begin position="172"/>
        <end position="211"/>
    </location>
</feature>
<comment type="caution">
    <text evidence="2">The sequence shown here is derived from an EMBL/GenBank/DDBJ whole genome shotgun (WGS) entry which is preliminary data.</text>
</comment>
<evidence type="ECO:0000256" key="1">
    <source>
        <dbReference type="SAM" id="MobiDB-lite"/>
    </source>
</evidence>
<reference evidence="2" key="1">
    <citation type="submission" date="2020-06" db="EMBL/GenBank/DDBJ databases">
        <authorList>
            <person name="Li T."/>
            <person name="Hu X."/>
            <person name="Zhang T."/>
            <person name="Song X."/>
            <person name="Zhang H."/>
            <person name="Dai N."/>
            <person name="Sheng W."/>
            <person name="Hou X."/>
            <person name="Wei L."/>
        </authorList>
    </citation>
    <scope>NUCLEOTIDE SEQUENCE</scope>
    <source>
        <strain evidence="2">KEN1</strain>
        <tissue evidence="2">Leaf</tissue>
    </source>
</reference>
<reference evidence="2" key="2">
    <citation type="journal article" date="2024" name="Plant">
        <title>Genomic evolution and insights into agronomic trait innovations of Sesamum species.</title>
        <authorList>
            <person name="Miao H."/>
            <person name="Wang L."/>
            <person name="Qu L."/>
            <person name="Liu H."/>
            <person name="Sun Y."/>
            <person name="Le M."/>
            <person name="Wang Q."/>
            <person name="Wei S."/>
            <person name="Zheng Y."/>
            <person name="Lin W."/>
            <person name="Duan Y."/>
            <person name="Cao H."/>
            <person name="Xiong S."/>
            <person name="Wang X."/>
            <person name="Wei L."/>
            <person name="Li C."/>
            <person name="Ma Q."/>
            <person name="Ju M."/>
            <person name="Zhao R."/>
            <person name="Li G."/>
            <person name="Mu C."/>
            <person name="Tian Q."/>
            <person name="Mei H."/>
            <person name="Zhang T."/>
            <person name="Gao T."/>
            <person name="Zhang H."/>
        </authorList>
    </citation>
    <scope>NUCLEOTIDE SEQUENCE</scope>
    <source>
        <strain evidence="2">KEN1</strain>
    </source>
</reference>
<dbReference type="AlphaFoldDB" id="A0AAW2U3I3"/>
<dbReference type="PANTHER" id="PTHR47188:SF1">
    <property type="entry name" value="PROTEIN TAR1"/>
    <property type="match status" value="1"/>
</dbReference>
<dbReference type="EMBL" id="JACGWN010000013">
    <property type="protein sequence ID" value="KAL0411383.1"/>
    <property type="molecule type" value="Genomic_DNA"/>
</dbReference>
<feature type="region of interest" description="Disordered" evidence="1">
    <location>
        <begin position="58"/>
        <end position="85"/>
    </location>
</feature>
<dbReference type="GO" id="GO:0043457">
    <property type="term" value="P:regulation of cellular respiration"/>
    <property type="evidence" value="ECO:0007669"/>
    <property type="project" value="InterPro"/>
</dbReference>
<dbReference type="InterPro" id="IPR044792">
    <property type="entry name" value="TAR1"/>
</dbReference>
<dbReference type="PANTHER" id="PTHR47188">
    <property type="entry name" value="PROTEIN TAR1"/>
    <property type="match status" value="1"/>
</dbReference>
<sequence>MLTRTLLRRSRSVDAAPLGGIASVSFLAPHGFTRPLTRTHVRLLGPCFKTGRMGSPLASAGSAQLPRHARGARCPPRSGRRHSAGISTARALAAASIRAGPRPEPIGGPALAVPHPTGAHRRPPSASSRQFQALFDSLFKVLFIFPSRYLFAIGLSPVFSLGRNLPPDWGCIPKQPDSPTAPRGATGSGHDGALTLSAPLSRGLGPGPPLRTLLQTTIRTAKPPDSQVGLFPVRSPLLGESL</sequence>
<gene>
    <name evidence="2" type="ORF">Slati_3728000</name>
</gene>
<name>A0AAW2U3I3_9LAMI</name>